<keyword evidence="1" id="KW-0732">Signal</keyword>
<dbReference type="InterPro" id="IPR010502">
    <property type="entry name" value="Carb-bd_dom_fam9"/>
</dbReference>
<name>A0A330LKX5_9GAMM</name>
<dbReference type="Pfam" id="PF06452">
    <property type="entry name" value="CBM9_1"/>
    <property type="match status" value="1"/>
</dbReference>
<evidence type="ECO:0000313" key="4">
    <source>
        <dbReference type="Proteomes" id="UP000250163"/>
    </source>
</evidence>
<dbReference type="Gene3D" id="2.60.40.1190">
    <property type="match status" value="1"/>
</dbReference>
<sequence>MKKILKLVPFIFTCLTVTQVNATEHVYNIKHTDTAPVIDGNGSDVVWESAHALTNFTFPWRADPTPKTEFKALWDAEAVYFRYQVADSALAIGSDPVRGALDSDRVEVFLAKDAQLSTYYTMEIDPAAQIYSAEATYDMALKKRTSLDDSFSWGSLEYAASYDQQGYTVEVKLPRAKIAELGLWQDKDQSQLLCALMRAEFTPLEAGNIDMGWMTWVDPKTAKPNFHNPDTFGQCVLTR</sequence>
<dbReference type="GO" id="GO:0016052">
    <property type="term" value="P:carbohydrate catabolic process"/>
    <property type="evidence" value="ECO:0007669"/>
    <property type="project" value="InterPro"/>
</dbReference>
<feature type="domain" description="Carbohydrate-binding" evidence="2">
    <location>
        <begin position="38"/>
        <end position="238"/>
    </location>
</feature>
<dbReference type="EMBL" id="LS483250">
    <property type="protein sequence ID" value="SQD76856.1"/>
    <property type="molecule type" value="Genomic_DNA"/>
</dbReference>
<dbReference type="GO" id="GO:0004553">
    <property type="term" value="F:hydrolase activity, hydrolyzing O-glycosyl compounds"/>
    <property type="evidence" value="ECO:0007669"/>
    <property type="project" value="InterPro"/>
</dbReference>
<dbReference type="Proteomes" id="UP000250163">
    <property type="component" value="Chromosome MORIYA"/>
</dbReference>
<evidence type="ECO:0000256" key="1">
    <source>
        <dbReference type="SAM" id="SignalP"/>
    </source>
</evidence>
<feature type="signal peptide" evidence="1">
    <location>
        <begin position="1"/>
        <end position="22"/>
    </location>
</feature>
<reference evidence="4" key="1">
    <citation type="submission" date="2018-05" db="EMBL/GenBank/DDBJ databases">
        <authorList>
            <person name="Cea G.-C."/>
            <person name="William W."/>
        </authorList>
    </citation>
    <scope>NUCLEOTIDE SEQUENCE [LARGE SCALE GENOMIC DNA]</scope>
    <source>
        <strain evidence="4">DB21MT 5</strain>
    </source>
</reference>
<dbReference type="CDD" id="cd09620">
    <property type="entry name" value="CBM9_like_3"/>
    <property type="match status" value="1"/>
</dbReference>
<dbReference type="GO" id="GO:0030246">
    <property type="term" value="F:carbohydrate binding"/>
    <property type="evidence" value="ECO:0007669"/>
    <property type="project" value="InterPro"/>
</dbReference>
<gene>
    <name evidence="3" type="ORF">MORIYA_0378</name>
</gene>
<evidence type="ECO:0000259" key="2">
    <source>
        <dbReference type="Pfam" id="PF06452"/>
    </source>
</evidence>
<dbReference type="SUPFAM" id="SSF49344">
    <property type="entry name" value="CBD9-like"/>
    <property type="match status" value="1"/>
</dbReference>
<protein>
    <recommendedName>
        <fullName evidence="2">Carbohydrate-binding domain-containing protein</fullName>
    </recommendedName>
</protein>
<proteinExistence type="predicted"/>
<feature type="chain" id="PRO_5016250204" description="Carbohydrate-binding domain-containing protein" evidence="1">
    <location>
        <begin position="23"/>
        <end position="239"/>
    </location>
</feature>
<dbReference type="KEGG" id="mya:MORIYA_0378"/>
<dbReference type="AlphaFoldDB" id="A0A330LKX5"/>
<dbReference type="OrthoDB" id="9786766at2"/>
<dbReference type="RefSeq" id="WP_112712204.1">
    <property type="nucleotide sequence ID" value="NZ_LS483250.1"/>
</dbReference>
<organism evidence="3 4">
    <name type="scientific">Moritella yayanosii</name>
    <dbReference type="NCBI Taxonomy" id="69539"/>
    <lineage>
        <taxon>Bacteria</taxon>
        <taxon>Pseudomonadati</taxon>
        <taxon>Pseudomonadota</taxon>
        <taxon>Gammaproteobacteria</taxon>
        <taxon>Alteromonadales</taxon>
        <taxon>Moritellaceae</taxon>
        <taxon>Moritella</taxon>
    </lineage>
</organism>
<evidence type="ECO:0000313" key="3">
    <source>
        <dbReference type="EMBL" id="SQD76856.1"/>
    </source>
</evidence>
<accession>A0A330LKX5</accession>
<keyword evidence="4" id="KW-1185">Reference proteome</keyword>